<feature type="compositionally biased region" description="Polar residues" evidence="5">
    <location>
        <begin position="136"/>
        <end position="153"/>
    </location>
</feature>
<gene>
    <name evidence="7" type="ORF">CCHR01_04282</name>
</gene>
<protein>
    <recommendedName>
        <fullName evidence="9">Extracellular membrane protein CFEM domain-containing protein</fullName>
    </recommendedName>
</protein>
<evidence type="ECO:0000256" key="6">
    <source>
        <dbReference type="SAM" id="SignalP"/>
    </source>
</evidence>
<feature type="signal peptide" evidence="6">
    <location>
        <begin position="1"/>
        <end position="17"/>
    </location>
</feature>
<evidence type="ECO:0000256" key="4">
    <source>
        <dbReference type="ARBA" id="ARBA00023136"/>
    </source>
</evidence>
<feature type="compositionally biased region" description="Low complexity" evidence="5">
    <location>
        <begin position="113"/>
        <end position="134"/>
    </location>
</feature>
<dbReference type="Proteomes" id="UP001243330">
    <property type="component" value="Unassembled WGS sequence"/>
</dbReference>
<feature type="region of interest" description="Disordered" evidence="5">
    <location>
        <begin position="113"/>
        <end position="153"/>
    </location>
</feature>
<feature type="region of interest" description="Disordered" evidence="5">
    <location>
        <begin position="257"/>
        <end position="336"/>
    </location>
</feature>
<organism evidence="7 8">
    <name type="scientific">Colletotrichum chrysophilum</name>
    <dbReference type="NCBI Taxonomy" id="1836956"/>
    <lineage>
        <taxon>Eukaryota</taxon>
        <taxon>Fungi</taxon>
        <taxon>Dikarya</taxon>
        <taxon>Ascomycota</taxon>
        <taxon>Pezizomycotina</taxon>
        <taxon>Sordariomycetes</taxon>
        <taxon>Hypocreomycetidae</taxon>
        <taxon>Glomerellales</taxon>
        <taxon>Glomerellaceae</taxon>
        <taxon>Colletotrichum</taxon>
        <taxon>Colletotrichum gloeosporioides species complex</taxon>
    </lineage>
</organism>
<feature type="region of interest" description="Disordered" evidence="5">
    <location>
        <begin position="187"/>
        <end position="215"/>
    </location>
</feature>
<proteinExistence type="predicted"/>
<evidence type="ECO:0008006" key="9">
    <source>
        <dbReference type="Google" id="ProtNLM"/>
    </source>
</evidence>
<comment type="subcellular location">
    <subcellularLocation>
        <location evidence="1">Membrane</location>
        <topology evidence="1">Single-pass membrane protein</topology>
    </subcellularLocation>
</comment>
<evidence type="ECO:0000256" key="3">
    <source>
        <dbReference type="ARBA" id="ARBA00022989"/>
    </source>
</evidence>
<dbReference type="PANTHER" id="PTHR15549">
    <property type="entry name" value="PAIRED IMMUNOGLOBULIN-LIKE TYPE 2 RECEPTOR"/>
    <property type="match status" value="1"/>
</dbReference>
<comment type="caution">
    <text evidence="7">The sequence shown here is derived from an EMBL/GenBank/DDBJ whole genome shotgun (WGS) entry which is preliminary data.</text>
</comment>
<keyword evidence="2" id="KW-0812">Transmembrane</keyword>
<keyword evidence="8" id="KW-1185">Reference proteome</keyword>
<feature type="compositionally biased region" description="Basic and acidic residues" evidence="5">
    <location>
        <begin position="310"/>
        <end position="321"/>
    </location>
</feature>
<dbReference type="GO" id="GO:0071944">
    <property type="term" value="C:cell periphery"/>
    <property type="evidence" value="ECO:0007669"/>
    <property type="project" value="UniProtKB-ARBA"/>
</dbReference>
<dbReference type="EMBL" id="JAQOWY010000062">
    <property type="protein sequence ID" value="KAK1853038.1"/>
    <property type="molecule type" value="Genomic_DNA"/>
</dbReference>
<dbReference type="GO" id="GO:0016020">
    <property type="term" value="C:membrane"/>
    <property type="evidence" value="ECO:0007669"/>
    <property type="project" value="UniProtKB-SubCell"/>
</dbReference>
<dbReference type="InterPro" id="IPR051694">
    <property type="entry name" value="Immunoregulatory_rcpt-like"/>
</dbReference>
<accession>A0AAD9ELT5</accession>
<evidence type="ECO:0000256" key="1">
    <source>
        <dbReference type="ARBA" id="ARBA00004167"/>
    </source>
</evidence>
<feature type="chain" id="PRO_5042143142" description="Extracellular membrane protein CFEM domain-containing protein" evidence="6">
    <location>
        <begin position="18"/>
        <end position="430"/>
    </location>
</feature>
<sequence>MKAFLFTAALAIRFASAVNGTTWRTKMPYCAQYCFVTGGDSLTDCQLGLDDECICTESTDDVLRAVMKTCVEIKWDIWPIFAEFCVAEGYLDSSETALPSSMTATADPSTVTSAIMTNTPSTTTSGINTTEPTSPAAESNSSGGNDVDASSSNRLSPAAKAGIAIGATLPMIVGAVLLALWRKRSKGISPDKDGETAMPELGSGDNANRHELGPEAKLFGTGSTAVAELESGHVMAELDGPSCLVYGAETNNTVDETRTTAELDGTSPGPESSTRSPRSPADPGGNAARAPAREHCESNSSTSLSPNAGEGERLLCEDRGSGEGAPAEEELQRKPDDEVALRGLKAEAEYPVDGCWRAIIVWWSRNVHEPTTARWVFGNCLFRASFQVPHEDFRSFNGTECRSTPIEVYFLSYFWHDRQRQNRVAYHIRL</sequence>
<keyword evidence="4" id="KW-0472">Membrane</keyword>
<name>A0AAD9ELT5_9PEZI</name>
<dbReference type="AlphaFoldDB" id="A0AAD9ELT5"/>
<evidence type="ECO:0000313" key="7">
    <source>
        <dbReference type="EMBL" id="KAK1853038.1"/>
    </source>
</evidence>
<dbReference type="PANTHER" id="PTHR15549:SF30">
    <property type="entry name" value="MID2 DOMAIN-CONTAINING PROTEIN"/>
    <property type="match status" value="1"/>
</dbReference>
<evidence type="ECO:0000313" key="8">
    <source>
        <dbReference type="Proteomes" id="UP001243330"/>
    </source>
</evidence>
<evidence type="ECO:0000256" key="5">
    <source>
        <dbReference type="SAM" id="MobiDB-lite"/>
    </source>
</evidence>
<keyword evidence="3" id="KW-1133">Transmembrane helix</keyword>
<reference evidence="7" key="1">
    <citation type="submission" date="2023-01" db="EMBL/GenBank/DDBJ databases">
        <title>Colletotrichum chrysophilum M932 genome sequence.</title>
        <authorList>
            <person name="Baroncelli R."/>
        </authorList>
    </citation>
    <scope>NUCLEOTIDE SEQUENCE</scope>
    <source>
        <strain evidence="7">M932</strain>
    </source>
</reference>
<evidence type="ECO:0000256" key="2">
    <source>
        <dbReference type="ARBA" id="ARBA00022692"/>
    </source>
</evidence>
<keyword evidence="6" id="KW-0732">Signal</keyword>